<evidence type="ECO:0000313" key="3">
    <source>
        <dbReference type="Proteomes" id="UP000288859"/>
    </source>
</evidence>
<gene>
    <name evidence="2" type="ORF">B0A52_04518</name>
</gene>
<accession>A0A438N957</accession>
<dbReference type="OrthoDB" id="408373at2759"/>
<sequence>MSERLDQSIVHDGARVVYDVYGSGSNVALVFIHGWSCSGALWYQQAPLFHKYPSLVIDLPGHGRSDAPKVEYSLEKMGVAVNEVMAKEGVTKSVLMGHSMGGPVSTMTLRLNPSGVVGVVYVDSFFHLPESYLTASQRKDLAVSHADDKKFREFLDPFKTDKTSSENWKRVVDTMTGTPLHVRTNATTTLVQPHAWKYDEIYDIPALHLVTPYFANIDRHWEHHLPQLKQSIWHGNGHFLFMEEPERFNKAVEEFVTKHGLL</sequence>
<evidence type="ECO:0000313" key="2">
    <source>
        <dbReference type="EMBL" id="RVX72313.1"/>
    </source>
</evidence>
<feature type="domain" description="AB hydrolase-1" evidence="1">
    <location>
        <begin position="29"/>
        <end position="250"/>
    </location>
</feature>
<dbReference type="InterPro" id="IPR029058">
    <property type="entry name" value="AB_hydrolase_fold"/>
</dbReference>
<dbReference type="InterPro" id="IPR000073">
    <property type="entry name" value="AB_hydrolase_1"/>
</dbReference>
<organism evidence="2 3">
    <name type="scientific">Exophiala mesophila</name>
    <name type="common">Black yeast-like fungus</name>
    <dbReference type="NCBI Taxonomy" id="212818"/>
    <lineage>
        <taxon>Eukaryota</taxon>
        <taxon>Fungi</taxon>
        <taxon>Dikarya</taxon>
        <taxon>Ascomycota</taxon>
        <taxon>Pezizomycotina</taxon>
        <taxon>Eurotiomycetes</taxon>
        <taxon>Chaetothyriomycetidae</taxon>
        <taxon>Chaetothyriales</taxon>
        <taxon>Herpotrichiellaceae</taxon>
        <taxon>Exophiala</taxon>
    </lineage>
</organism>
<dbReference type="Gene3D" id="3.40.50.1820">
    <property type="entry name" value="alpha/beta hydrolase"/>
    <property type="match status" value="1"/>
</dbReference>
<name>A0A438N957_EXOME</name>
<comment type="caution">
    <text evidence="2">The sequence shown here is derived from an EMBL/GenBank/DDBJ whole genome shotgun (WGS) entry which is preliminary data.</text>
</comment>
<dbReference type="Proteomes" id="UP000288859">
    <property type="component" value="Unassembled WGS sequence"/>
</dbReference>
<dbReference type="PANTHER" id="PTHR43798">
    <property type="entry name" value="MONOACYLGLYCEROL LIPASE"/>
    <property type="match status" value="1"/>
</dbReference>
<proteinExistence type="predicted"/>
<dbReference type="SUPFAM" id="SSF53474">
    <property type="entry name" value="alpha/beta-Hydrolases"/>
    <property type="match status" value="1"/>
</dbReference>
<reference evidence="2 3" key="1">
    <citation type="submission" date="2017-03" db="EMBL/GenBank/DDBJ databases">
        <title>Genomes of endolithic fungi from Antarctica.</title>
        <authorList>
            <person name="Coleine C."/>
            <person name="Masonjones S."/>
            <person name="Stajich J.E."/>
        </authorList>
    </citation>
    <scope>NUCLEOTIDE SEQUENCE [LARGE SCALE GENOMIC DNA]</scope>
    <source>
        <strain evidence="2 3">CCFEE 6314</strain>
    </source>
</reference>
<evidence type="ECO:0000259" key="1">
    <source>
        <dbReference type="Pfam" id="PF12697"/>
    </source>
</evidence>
<dbReference type="Pfam" id="PF12697">
    <property type="entry name" value="Abhydrolase_6"/>
    <property type="match status" value="1"/>
</dbReference>
<dbReference type="InterPro" id="IPR050266">
    <property type="entry name" value="AB_hydrolase_sf"/>
</dbReference>
<protein>
    <recommendedName>
        <fullName evidence="1">AB hydrolase-1 domain-containing protein</fullName>
    </recommendedName>
</protein>
<dbReference type="EMBL" id="NAJM01000013">
    <property type="protein sequence ID" value="RVX72313.1"/>
    <property type="molecule type" value="Genomic_DNA"/>
</dbReference>
<dbReference type="AlphaFoldDB" id="A0A438N957"/>